<feature type="binding site" evidence="1">
    <location>
        <position position="333"/>
    </location>
    <ligand>
        <name>substrate</name>
    </ligand>
</feature>
<dbReference type="Gene3D" id="3.30.1330.10">
    <property type="entry name" value="PurM-like, N-terminal domain"/>
    <property type="match status" value="1"/>
</dbReference>
<dbReference type="UniPathway" id="UPA00060">
    <property type="reaction ID" value="UER00142"/>
</dbReference>
<keyword evidence="5" id="KW-1185">Reference proteome</keyword>
<feature type="binding site" evidence="1">
    <location>
        <position position="29"/>
    </location>
    <ligand>
        <name>Mg(2+)</name>
        <dbReference type="ChEBI" id="CHEBI:18420"/>
        <label>4</label>
    </ligand>
</feature>
<feature type="binding site" evidence="1">
    <location>
        <position position="148"/>
    </location>
    <ligand>
        <name>ATP</name>
        <dbReference type="ChEBI" id="CHEBI:30616"/>
    </ligand>
</feature>
<dbReference type="Gene3D" id="3.90.650.10">
    <property type="entry name" value="PurM-like C-terminal domain"/>
    <property type="match status" value="1"/>
</dbReference>
<comment type="miscellaneous">
    <text evidence="1">Reaction mechanism of ThiL seems to utilize a direct, inline transfer of the gamma-phosphate of ATP to TMP rather than a phosphorylated enzyme intermediate.</text>
</comment>
<dbReference type="CDD" id="cd02194">
    <property type="entry name" value="ThiL"/>
    <property type="match status" value="1"/>
</dbReference>
<dbReference type="Pfam" id="PF00586">
    <property type="entry name" value="AIRS"/>
    <property type="match status" value="1"/>
</dbReference>
<name>A0A0K2SJF2_LIMPI</name>
<evidence type="ECO:0000259" key="3">
    <source>
        <dbReference type="Pfam" id="PF02769"/>
    </source>
</evidence>
<proteinExistence type="inferred from homology"/>
<feature type="binding site" evidence="1">
    <location>
        <position position="45"/>
    </location>
    <ligand>
        <name>Mg(2+)</name>
        <dbReference type="ChEBI" id="CHEBI:18420"/>
        <label>2</label>
    </ligand>
</feature>
<keyword evidence="1" id="KW-0460">Magnesium</keyword>
<dbReference type="GO" id="GO:0005524">
    <property type="term" value="F:ATP binding"/>
    <property type="evidence" value="ECO:0007669"/>
    <property type="project" value="UniProtKB-UniRule"/>
</dbReference>
<evidence type="ECO:0000259" key="2">
    <source>
        <dbReference type="Pfam" id="PF00586"/>
    </source>
</evidence>
<reference evidence="5" key="2">
    <citation type="journal article" date="2016" name="Int. J. Syst. Evol. Microbiol.">
        <title>Complete genome sequence and cell structure of Limnochorda pilosa, a Gram-negative spore-former within the phylum Firmicutes.</title>
        <authorList>
            <person name="Watanabe M."/>
            <person name="Kojima H."/>
            <person name="Fukui M."/>
        </authorList>
    </citation>
    <scope>NUCLEOTIDE SEQUENCE [LARGE SCALE GENOMIC DNA]</scope>
    <source>
        <strain evidence="5">HC45</strain>
    </source>
</reference>
<feature type="binding site" evidence="1">
    <location>
        <position position="29"/>
    </location>
    <ligand>
        <name>Mg(2+)</name>
        <dbReference type="ChEBI" id="CHEBI:18420"/>
        <label>3</label>
    </ligand>
</feature>
<dbReference type="EMBL" id="AP014924">
    <property type="protein sequence ID" value="BAS27233.1"/>
    <property type="molecule type" value="Genomic_DNA"/>
</dbReference>
<dbReference type="SUPFAM" id="SSF55326">
    <property type="entry name" value="PurM N-terminal domain-like"/>
    <property type="match status" value="1"/>
</dbReference>
<gene>
    <name evidence="1" type="primary">thiL</name>
    <name evidence="4" type="ORF">LIP_1382</name>
</gene>
<dbReference type="HAMAP" id="MF_02128">
    <property type="entry name" value="TMP_kinase"/>
    <property type="match status" value="1"/>
</dbReference>
<sequence length="338" mass="35301">MPGEFEIIERIRRQVGPPGPGVLQGIGDDAAVLEAPGATLLASSDALVEGIHFHLSYMSPRQVGRKAMAVNLSDVGSMGGRPLFALVTLGLRRGLPEGFLDELYAGLLEMGRTHGTQVVGGDTVTSPERFFIDVAILGVPGEGPPVLRSGARVGDRVAVTAPLGASGAGLAWLLAEREERLPAGARGAAQEAVLACVRAHLEPTPRVQAGQALAACGAVHAMMDISDGLASEVNHVARESGVGIRVRGGDVPVAPEASEMGRLLDADPFPWALSGGEDYELLFTYNPAAEDRVQAALAGAGLRLHVLGEVTRREEGVTLEREGQLHPLPPAGYVHLQD</sequence>
<dbReference type="InterPro" id="IPR016188">
    <property type="entry name" value="PurM-like_N"/>
</dbReference>
<comment type="pathway">
    <text evidence="1">Cofactor biosynthesis; thiamine diphosphate biosynthesis; thiamine diphosphate from thiamine phosphate: step 1/1.</text>
</comment>
<dbReference type="InterPro" id="IPR036921">
    <property type="entry name" value="PurM-like_N_sf"/>
</dbReference>
<organism evidence="4 5">
    <name type="scientific">Limnochorda pilosa</name>
    <dbReference type="NCBI Taxonomy" id="1555112"/>
    <lineage>
        <taxon>Bacteria</taxon>
        <taxon>Bacillati</taxon>
        <taxon>Bacillota</taxon>
        <taxon>Limnochordia</taxon>
        <taxon>Limnochordales</taxon>
        <taxon>Limnochordaceae</taxon>
        <taxon>Limnochorda</taxon>
    </lineage>
</organism>
<dbReference type="OrthoDB" id="9802811at2"/>
<feature type="binding site" evidence="1">
    <location>
        <position position="74"/>
    </location>
    <ligand>
        <name>Mg(2+)</name>
        <dbReference type="ChEBI" id="CHEBI:18420"/>
        <label>4</label>
    </ligand>
</feature>
<dbReference type="AlphaFoldDB" id="A0A0K2SJF2"/>
<feature type="binding site" evidence="1">
    <location>
        <position position="44"/>
    </location>
    <ligand>
        <name>Mg(2+)</name>
        <dbReference type="ChEBI" id="CHEBI:18420"/>
        <label>1</label>
    </ligand>
</feature>
<evidence type="ECO:0000256" key="1">
    <source>
        <dbReference type="HAMAP-Rule" id="MF_02128"/>
    </source>
</evidence>
<feature type="binding site" evidence="1">
    <location>
        <position position="52"/>
    </location>
    <ligand>
        <name>substrate</name>
    </ligand>
</feature>
<reference evidence="5" key="1">
    <citation type="submission" date="2015-07" db="EMBL/GenBank/DDBJ databases">
        <title>Complete genome sequence and phylogenetic analysis of Limnochorda pilosa.</title>
        <authorList>
            <person name="Watanabe M."/>
            <person name="Kojima H."/>
            <person name="Fukui M."/>
        </authorList>
    </citation>
    <scope>NUCLEOTIDE SEQUENCE [LARGE SCALE GENOMIC DNA]</scope>
    <source>
        <strain evidence="5">HC45</strain>
    </source>
</reference>
<dbReference type="STRING" id="1555112.LIP_1382"/>
<feature type="binding site" evidence="1">
    <location>
        <position position="277"/>
    </location>
    <ligand>
        <name>substrate</name>
    </ligand>
</feature>
<dbReference type="GO" id="GO:0009228">
    <property type="term" value="P:thiamine biosynthetic process"/>
    <property type="evidence" value="ECO:0007669"/>
    <property type="project" value="UniProtKB-KW"/>
</dbReference>
<comment type="catalytic activity">
    <reaction evidence="1">
        <text>thiamine phosphate + ATP = thiamine diphosphate + ADP</text>
        <dbReference type="Rhea" id="RHEA:15913"/>
        <dbReference type="ChEBI" id="CHEBI:30616"/>
        <dbReference type="ChEBI" id="CHEBI:37575"/>
        <dbReference type="ChEBI" id="CHEBI:58937"/>
        <dbReference type="ChEBI" id="CHEBI:456216"/>
        <dbReference type="EC" id="2.7.4.16"/>
    </reaction>
</comment>
<protein>
    <recommendedName>
        <fullName evidence="1">Thiamine-monophosphate kinase</fullName>
        <shortName evidence="1">TMP kinase</shortName>
        <shortName evidence="1">Thiamine-phosphate kinase</shortName>
        <ecNumber evidence="1">2.7.4.16</ecNumber>
    </recommendedName>
</protein>
<dbReference type="GO" id="GO:0009030">
    <property type="term" value="F:thiamine-phosphate kinase activity"/>
    <property type="evidence" value="ECO:0007669"/>
    <property type="project" value="UniProtKB-UniRule"/>
</dbReference>
<dbReference type="PANTHER" id="PTHR30270">
    <property type="entry name" value="THIAMINE-MONOPHOSPHATE KINASE"/>
    <property type="match status" value="1"/>
</dbReference>
<dbReference type="GO" id="GO:0009229">
    <property type="term" value="P:thiamine diphosphate biosynthetic process"/>
    <property type="evidence" value="ECO:0007669"/>
    <property type="project" value="UniProtKB-UniRule"/>
</dbReference>
<dbReference type="PANTHER" id="PTHR30270:SF0">
    <property type="entry name" value="THIAMINE-MONOPHOSPHATE KINASE"/>
    <property type="match status" value="1"/>
</dbReference>
<accession>A0A0K2SJF2</accession>
<keyword evidence="1" id="KW-0784">Thiamine biosynthesis</keyword>
<feature type="binding site" evidence="1">
    <location>
        <position position="122"/>
    </location>
    <ligand>
        <name>Mg(2+)</name>
        <dbReference type="ChEBI" id="CHEBI:18420"/>
        <label>1</label>
    </ligand>
</feature>
<dbReference type="InterPro" id="IPR006283">
    <property type="entry name" value="ThiL-like"/>
</dbReference>
<comment type="similarity">
    <text evidence="1">Belongs to the thiamine-monophosphate kinase family.</text>
</comment>
<feature type="binding site" evidence="1">
    <location>
        <position position="45"/>
    </location>
    <ligand>
        <name>Mg(2+)</name>
        <dbReference type="ChEBI" id="CHEBI:18420"/>
        <label>1</label>
    </ligand>
</feature>
<dbReference type="KEGG" id="lpil:LIP_1382"/>
<feature type="binding site" evidence="1">
    <location>
        <position position="224"/>
    </location>
    <ligand>
        <name>Mg(2+)</name>
        <dbReference type="ChEBI" id="CHEBI:18420"/>
        <label>3</label>
    </ligand>
</feature>
<keyword evidence="1 4" id="KW-0418">Kinase</keyword>
<comment type="function">
    <text evidence="1">Catalyzes the ATP-dependent phosphorylation of thiamine-monophosphate (TMP) to form thiamine-pyrophosphate (TPP), the active form of vitamin B1.</text>
</comment>
<dbReference type="GO" id="GO:0000287">
    <property type="term" value="F:magnesium ion binding"/>
    <property type="evidence" value="ECO:0007669"/>
    <property type="project" value="UniProtKB-UniRule"/>
</dbReference>
<keyword evidence="1" id="KW-0808">Transferase</keyword>
<dbReference type="NCBIfam" id="TIGR01379">
    <property type="entry name" value="thiL"/>
    <property type="match status" value="1"/>
</dbReference>
<feature type="binding site" evidence="1">
    <location>
        <position position="43"/>
    </location>
    <ligand>
        <name>Mg(2+)</name>
        <dbReference type="ChEBI" id="CHEBI:18420"/>
        <label>4</label>
    </ligand>
</feature>
<dbReference type="Proteomes" id="UP000065807">
    <property type="component" value="Chromosome"/>
</dbReference>
<dbReference type="InterPro" id="IPR010918">
    <property type="entry name" value="PurM-like_C_dom"/>
</dbReference>
<feature type="binding site" evidence="1">
    <location>
        <position position="104"/>
    </location>
    <ligand>
        <name>ATP</name>
        <dbReference type="ChEBI" id="CHEBI:30616"/>
    </ligand>
</feature>
<evidence type="ECO:0000313" key="5">
    <source>
        <dbReference type="Proteomes" id="UP000065807"/>
    </source>
</evidence>
<dbReference type="EC" id="2.7.4.16" evidence="1"/>
<dbReference type="Pfam" id="PF02769">
    <property type="entry name" value="AIRS_C"/>
    <property type="match status" value="1"/>
</dbReference>
<keyword evidence="1" id="KW-0547">Nucleotide-binding</keyword>
<dbReference type="SUPFAM" id="SSF56042">
    <property type="entry name" value="PurM C-terminal domain-like"/>
    <property type="match status" value="1"/>
</dbReference>
<feature type="binding site" evidence="1">
    <location>
        <begin position="121"/>
        <end position="122"/>
    </location>
    <ligand>
        <name>ATP</name>
        <dbReference type="ChEBI" id="CHEBI:30616"/>
    </ligand>
</feature>
<feature type="domain" description="PurM-like N-terminal" evidence="2">
    <location>
        <begin position="27"/>
        <end position="139"/>
    </location>
</feature>
<dbReference type="PIRSF" id="PIRSF005303">
    <property type="entry name" value="Thiam_monoph_kin"/>
    <property type="match status" value="1"/>
</dbReference>
<keyword evidence="1" id="KW-0479">Metal-binding</keyword>
<dbReference type="InterPro" id="IPR036676">
    <property type="entry name" value="PurM-like_C_sf"/>
</dbReference>
<feature type="binding site" evidence="1">
    <location>
        <position position="226"/>
    </location>
    <ligand>
        <name>ATP</name>
        <dbReference type="ChEBI" id="CHEBI:30616"/>
    </ligand>
</feature>
<dbReference type="PATRIC" id="fig|1555112.3.peg.1422"/>
<keyword evidence="1" id="KW-0067">ATP-binding</keyword>
<feature type="domain" description="PurM-like C-terminal" evidence="3">
    <location>
        <begin position="152"/>
        <end position="316"/>
    </location>
</feature>
<feature type="binding site" evidence="1">
    <location>
        <position position="227"/>
    </location>
    <ligand>
        <name>Mg(2+)</name>
        <dbReference type="ChEBI" id="CHEBI:18420"/>
        <label>5</label>
    </ligand>
</feature>
<feature type="binding site" evidence="1">
    <location>
        <position position="74"/>
    </location>
    <ligand>
        <name>Mg(2+)</name>
        <dbReference type="ChEBI" id="CHEBI:18420"/>
        <label>2</label>
    </ligand>
</feature>
<dbReference type="RefSeq" id="WP_068135815.1">
    <property type="nucleotide sequence ID" value="NZ_AP014924.1"/>
</dbReference>
<evidence type="ECO:0000313" key="4">
    <source>
        <dbReference type="EMBL" id="BAS27233.1"/>
    </source>
</evidence>
<feature type="binding site" evidence="1">
    <location>
        <position position="74"/>
    </location>
    <ligand>
        <name>Mg(2+)</name>
        <dbReference type="ChEBI" id="CHEBI:18420"/>
        <label>3</label>
    </ligand>
</feature>